<evidence type="ECO:0000256" key="1">
    <source>
        <dbReference type="SAM" id="Phobius"/>
    </source>
</evidence>
<dbReference type="AlphaFoldDB" id="A0A250KX38"/>
<dbReference type="RefSeq" id="WP_145986632.1">
    <property type="nucleotide sequence ID" value="NZ_AP017928.1"/>
</dbReference>
<evidence type="ECO:0000313" key="3">
    <source>
        <dbReference type="Proteomes" id="UP000266313"/>
    </source>
</evidence>
<dbReference type="OrthoDB" id="5737734at2"/>
<dbReference type="EMBL" id="AP017928">
    <property type="protein sequence ID" value="BBA36162.1"/>
    <property type="molecule type" value="Genomic_DNA"/>
</dbReference>
<protein>
    <submittedName>
        <fullName evidence="2">Uncharacterized protein</fullName>
    </submittedName>
</protein>
<feature type="transmembrane region" description="Helical" evidence="1">
    <location>
        <begin position="6"/>
        <end position="25"/>
    </location>
</feature>
<dbReference type="KEGG" id="mmai:sS8_4232"/>
<evidence type="ECO:0000313" key="2">
    <source>
        <dbReference type="EMBL" id="BBA36162.1"/>
    </source>
</evidence>
<reference evidence="2 3" key="1">
    <citation type="submission" date="2016-12" db="EMBL/GenBank/DDBJ databases">
        <title>Genome sequencing of Methylocaldum marinum.</title>
        <authorList>
            <person name="Takeuchi M."/>
            <person name="Kamagata Y."/>
            <person name="Hiraoka S."/>
            <person name="Oshima K."/>
            <person name="Hattori M."/>
            <person name="Iwasaki W."/>
        </authorList>
    </citation>
    <scope>NUCLEOTIDE SEQUENCE [LARGE SCALE GENOMIC DNA]</scope>
    <source>
        <strain evidence="2 3">S8</strain>
    </source>
</reference>
<keyword evidence="1" id="KW-1133">Transmembrane helix</keyword>
<keyword evidence="1" id="KW-0812">Transmembrane</keyword>
<name>A0A250KX38_9GAMM</name>
<keyword evidence="1" id="KW-0472">Membrane</keyword>
<organism evidence="2 3">
    <name type="scientific">Methylocaldum marinum</name>
    <dbReference type="NCBI Taxonomy" id="1432792"/>
    <lineage>
        <taxon>Bacteria</taxon>
        <taxon>Pseudomonadati</taxon>
        <taxon>Pseudomonadota</taxon>
        <taxon>Gammaproteobacteria</taxon>
        <taxon>Methylococcales</taxon>
        <taxon>Methylococcaceae</taxon>
        <taxon>Methylocaldum</taxon>
    </lineage>
</organism>
<gene>
    <name evidence="2" type="ORF">sS8_4232</name>
</gene>
<dbReference type="PROSITE" id="PS51257">
    <property type="entry name" value="PROKAR_LIPOPROTEIN"/>
    <property type="match status" value="1"/>
</dbReference>
<sequence length="124" mass="14165">MSLFSKLLALGGIGIFFSCILYVLFGQLTVRKLRKNPNMKGRLGVEFVSSYDILNVASALSAPKWFRERASRSTLSYLAADYQALYQNTTLFDRIFARVFWGIFLVSNLYTLLLLILYKIGLFD</sequence>
<keyword evidence="3" id="KW-1185">Reference proteome</keyword>
<dbReference type="Proteomes" id="UP000266313">
    <property type="component" value="Chromosome"/>
</dbReference>
<accession>A0A250KX38</accession>
<feature type="transmembrane region" description="Helical" evidence="1">
    <location>
        <begin position="95"/>
        <end position="118"/>
    </location>
</feature>
<proteinExistence type="predicted"/>